<dbReference type="PANTHER" id="PTHR34310">
    <property type="entry name" value="DUF427 DOMAIN PROTEIN (AFU_ORTHOLOGUE AFUA_3G02220)"/>
    <property type="match status" value="1"/>
</dbReference>
<dbReference type="PANTHER" id="PTHR34310:SF9">
    <property type="entry name" value="BLR5716 PROTEIN"/>
    <property type="match status" value="1"/>
</dbReference>
<gene>
    <name evidence="2" type="ORF">OM076_02135</name>
</gene>
<organism evidence="2 3">
    <name type="scientific">Solirubrobacter ginsenosidimutans</name>
    <dbReference type="NCBI Taxonomy" id="490573"/>
    <lineage>
        <taxon>Bacteria</taxon>
        <taxon>Bacillati</taxon>
        <taxon>Actinomycetota</taxon>
        <taxon>Thermoleophilia</taxon>
        <taxon>Solirubrobacterales</taxon>
        <taxon>Solirubrobacteraceae</taxon>
        <taxon>Solirubrobacter</taxon>
    </lineage>
</organism>
<dbReference type="InterPro" id="IPR007361">
    <property type="entry name" value="DUF427"/>
</dbReference>
<dbReference type="EMBL" id="JAPDOD010000001">
    <property type="protein sequence ID" value="MDA0159050.1"/>
    <property type="molecule type" value="Genomic_DNA"/>
</dbReference>
<accession>A0A9X3MPW5</accession>
<name>A0A9X3MPW5_9ACTN</name>
<dbReference type="Gene3D" id="2.170.150.40">
    <property type="entry name" value="Domain of unknown function (DUF427)"/>
    <property type="match status" value="2"/>
</dbReference>
<evidence type="ECO:0000313" key="2">
    <source>
        <dbReference type="EMBL" id="MDA0159050.1"/>
    </source>
</evidence>
<reference evidence="2" key="1">
    <citation type="submission" date="2022-10" db="EMBL/GenBank/DDBJ databases">
        <title>The WGS of Solirubrobacter ginsenosidimutans DSM 21036.</title>
        <authorList>
            <person name="Jiang Z."/>
        </authorList>
    </citation>
    <scope>NUCLEOTIDE SEQUENCE</scope>
    <source>
        <strain evidence="2">DSM 21036</strain>
    </source>
</reference>
<sequence length="293" mass="32403">MGLSWQQGPLGRNPNGQFLIPDMPQRVLYAEPLRRRMRAELGGTTVVESDNAVVLFEPGRYPVAYFPREDFAAGALRPIEHRSQHPELGETAWFEVVGETRQAPRGAWEYVALPEHASILAGKIALAWRAMDAFYEEDDRILGHAADPYHRIDVRHTSRHLVVRAGDRVIADTHRPLVLYESGFAPRWYVPRADIAGEALAGNDLQTFCPYKGIASYHDIDGVARAAWSYRAPIDDMSAIADLVSFEPDLVEVTLDGERLALEPGQNVVSHGIDRDLSIGEAGALRSTLAAAS</sequence>
<dbReference type="AlphaFoldDB" id="A0A9X3MPW5"/>
<dbReference type="Pfam" id="PF04248">
    <property type="entry name" value="NTP_transf_9"/>
    <property type="match status" value="2"/>
</dbReference>
<dbReference type="InterPro" id="IPR038694">
    <property type="entry name" value="DUF427_sf"/>
</dbReference>
<proteinExistence type="predicted"/>
<comment type="caution">
    <text evidence="2">The sequence shown here is derived from an EMBL/GenBank/DDBJ whole genome shotgun (WGS) entry which is preliminary data.</text>
</comment>
<dbReference type="RefSeq" id="WP_270037703.1">
    <property type="nucleotide sequence ID" value="NZ_JAPDOD010000001.1"/>
</dbReference>
<feature type="domain" description="DUF427" evidence="1">
    <location>
        <begin position="37"/>
        <end position="127"/>
    </location>
</feature>
<feature type="domain" description="DUF427" evidence="1">
    <location>
        <begin position="162"/>
        <end position="248"/>
    </location>
</feature>
<keyword evidence="3" id="KW-1185">Reference proteome</keyword>
<evidence type="ECO:0000313" key="3">
    <source>
        <dbReference type="Proteomes" id="UP001149140"/>
    </source>
</evidence>
<dbReference type="Proteomes" id="UP001149140">
    <property type="component" value="Unassembled WGS sequence"/>
</dbReference>
<evidence type="ECO:0000259" key="1">
    <source>
        <dbReference type="Pfam" id="PF04248"/>
    </source>
</evidence>
<protein>
    <submittedName>
        <fullName evidence="2">DUF427 domain-containing protein</fullName>
    </submittedName>
</protein>